<evidence type="ECO:0000313" key="2">
    <source>
        <dbReference type="Proteomes" id="UP000256774"/>
    </source>
</evidence>
<sequence>MITVYTSMIDTELNYTEITKRFDFIAIWPQDFGQESSNERLVDLITRLYRLKDRNFLAIAKDTYRSKRFVALVAKGQTINFTDDSVAVRALHGDDLPAPWLILSLLTNALPTQLIMNSQRPSPWFLATKLNYVVEHKTNKNGFSEIICCRVEPATCQGIGGQHIKPSSTTFSSREAHFFNDGLVRRAQNQPSFNLDNASQLLARQGAGAYINIPLYKGEKSRAPAYEVSAKSPESFQRTRLGTLAIFLNDFNQAYSDLAKITLKTFEAERTRLKKKTIDTSYLELMALLQGQTINLIDNSEDTTAASTLTDALEHRGYQVATNTQPTNGLNLHLIKPEAFYKKNKLPDPYQQLREQYPEAVIQSCTDESVHSGNKHIFDVALTELLVKWEIAQGRLIANYPSLPAELIFMTASKHPDKNKNSWIWFCSQVIEQEITLWIADQAETNLILSCATSGQFNRLQNSYRMPYVIYNSKTEQLMLLEDTQALSIPDHKSLACILNEIEQARKKTVPVALVHEFLNEHPLGQDLAETLQQLLATAIDGQLAATDVANVHHKSKAEIAFHQHLALHGHQLNTSLRGKDGPLGSVRDIWLVPDQGLYCTGSKDSPQQLTENFSHIYHLDTAGESFPDWFIPSLQVWHIRHRNATTIPYVFKHLHEFQRQQLASVEDDGNNA</sequence>
<gene>
    <name evidence="1" type="ORF">DFR26_1761</name>
</gene>
<dbReference type="Proteomes" id="UP000256774">
    <property type="component" value="Unassembled WGS sequence"/>
</dbReference>
<keyword evidence="2" id="KW-1185">Reference proteome</keyword>
<protein>
    <submittedName>
        <fullName evidence="1">Uncharacterized protein</fullName>
    </submittedName>
</protein>
<accession>A0A3E0H421</accession>
<name>A0A3E0H421_9GAMM</name>
<dbReference type="RefSeq" id="WP_116208561.1">
    <property type="nucleotide sequence ID" value="NZ_QUNR01000003.1"/>
</dbReference>
<dbReference type="OrthoDB" id="6372234at2"/>
<proteinExistence type="predicted"/>
<evidence type="ECO:0000313" key="1">
    <source>
        <dbReference type="EMBL" id="REH37975.1"/>
    </source>
</evidence>
<dbReference type="EMBL" id="QUNR01000003">
    <property type="protein sequence ID" value="REH37975.1"/>
    <property type="molecule type" value="Genomic_DNA"/>
</dbReference>
<organism evidence="1 2">
    <name type="scientific">Paraperlucidibaca baekdonensis</name>
    <dbReference type="NCBI Taxonomy" id="748120"/>
    <lineage>
        <taxon>Bacteria</taxon>
        <taxon>Pseudomonadati</taxon>
        <taxon>Pseudomonadota</taxon>
        <taxon>Gammaproteobacteria</taxon>
        <taxon>Moraxellales</taxon>
        <taxon>Moraxellaceae</taxon>
        <taxon>Paraperlucidibaca</taxon>
    </lineage>
</organism>
<dbReference type="AlphaFoldDB" id="A0A3E0H421"/>
<reference evidence="1 2" key="1">
    <citation type="submission" date="2018-08" db="EMBL/GenBank/DDBJ databases">
        <title>Genomic Encyclopedia of Type Strains, Phase IV (KMG-IV): sequencing the most valuable type-strain genomes for metagenomic binning, comparative biology and taxonomic classification.</title>
        <authorList>
            <person name="Goeker M."/>
        </authorList>
    </citation>
    <scope>NUCLEOTIDE SEQUENCE [LARGE SCALE GENOMIC DNA]</scope>
    <source>
        <strain evidence="1 2">DSM 26022</strain>
    </source>
</reference>
<comment type="caution">
    <text evidence="1">The sequence shown here is derived from an EMBL/GenBank/DDBJ whole genome shotgun (WGS) entry which is preliminary data.</text>
</comment>